<sequence length="244" mass="27605">MFKTFGAASGEHFRFPNNLLTDGLHQNAKLVRLMWFGLHQAVNRVNQHTTILSTDALDQAGPSTKKRKEVTAPRGPAKVLKVQGSKINKKRILNRYPSCQTFKKSASSVHSRLDYRGDDTAEEELEDPADYAYGNISWRASDSNLSEASTSRSMPLRKGIREQAMAEARLSSMIRQHGLRAAGQGMINSFNQAKLKWSSNAMEKINDPEKRIRLVQQDLTNLLTDEDDDYDEDEEEDEEEEDSD</sequence>
<evidence type="ECO:0000313" key="3">
    <source>
        <dbReference type="Proteomes" id="UP000663842"/>
    </source>
</evidence>
<feature type="region of interest" description="Disordered" evidence="1">
    <location>
        <begin position="219"/>
        <end position="244"/>
    </location>
</feature>
<evidence type="ECO:0000256" key="1">
    <source>
        <dbReference type="SAM" id="MobiDB-lite"/>
    </source>
</evidence>
<protein>
    <submittedName>
        <fullName evidence="2">Uncharacterized protein</fullName>
    </submittedName>
</protein>
<evidence type="ECO:0000313" key="2">
    <source>
        <dbReference type="EMBL" id="CAF4297730.1"/>
    </source>
</evidence>
<dbReference type="AlphaFoldDB" id="A0A820HWQ9"/>
<gene>
    <name evidence="2" type="ORF">UXM345_LOCUS33236</name>
</gene>
<reference evidence="2" key="1">
    <citation type="submission" date="2021-02" db="EMBL/GenBank/DDBJ databases">
        <authorList>
            <person name="Nowell W R."/>
        </authorList>
    </citation>
    <scope>NUCLEOTIDE SEQUENCE</scope>
</reference>
<feature type="compositionally biased region" description="Acidic residues" evidence="1">
    <location>
        <begin position="224"/>
        <end position="244"/>
    </location>
</feature>
<proteinExistence type="predicted"/>
<comment type="caution">
    <text evidence="2">The sequence shown here is derived from an EMBL/GenBank/DDBJ whole genome shotgun (WGS) entry which is preliminary data.</text>
</comment>
<name>A0A820HWQ9_9BILA</name>
<organism evidence="2 3">
    <name type="scientific">Rotaria magnacalcarata</name>
    <dbReference type="NCBI Taxonomy" id="392030"/>
    <lineage>
        <taxon>Eukaryota</taxon>
        <taxon>Metazoa</taxon>
        <taxon>Spiralia</taxon>
        <taxon>Gnathifera</taxon>
        <taxon>Rotifera</taxon>
        <taxon>Eurotatoria</taxon>
        <taxon>Bdelloidea</taxon>
        <taxon>Philodinida</taxon>
        <taxon>Philodinidae</taxon>
        <taxon>Rotaria</taxon>
    </lineage>
</organism>
<dbReference type="EMBL" id="CAJOBF010010865">
    <property type="protein sequence ID" value="CAF4297730.1"/>
    <property type="molecule type" value="Genomic_DNA"/>
</dbReference>
<accession>A0A820HWQ9</accession>
<dbReference type="Proteomes" id="UP000663842">
    <property type="component" value="Unassembled WGS sequence"/>
</dbReference>